<dbReference type="InterPro" id="IPR034457">
    <property type="entry name" value="Organic_radical-activating"/>
</dbReference>
<comment type="similarity">
    <text evidence="2">Belongs to the organic radical-activating enzymes family.</text>
</comment>
<dbReference type="SFLD" id="SFLDS00029">
    <property type="entry name" value="Radical_SAM"/>
    <property type="match status" value="1"/>
</dbReference>
<sequence length="301" mass="33782">MPKGIIFNIQKFSIHDGPGIRTTVFLKGCPLNCRWCANPESKSAEEEILYTQKTCLHCSSCVAACPAGGLHFDENGMLKFSKDLCTHCMSCVAACPSHALTVEGEEYTVEQVVEEAMKDQPFYEKSGGGVTLSGGEPLLQKEFTLALLKALKKEGIHTTIETTAYTEPEYFKEVLPYIDLLYTDVKHPDDAMHQKMTDVSNERILKNIRYAIEQGKELVARVPVIPRFNHSVEVAEKYAILFQDLGVKNVHLLPFHQMGQGKWEALGLDYLYENDKNMKKEEVFEMRDVLEKAGLNVQVGG</sequence>
<dbReference type="Pfam" id="PF04055">
    <property type="entry name" value="Radical_SAM"/>
    <property type="match status" value="1"/>
</dbReference>
<dbReference type="PIRSF" id="PIRSF000371">
    <property type="entry name" value="PFL_act_enz"/>
    <property type="match status" value="1"/>
</dbReference>
<dbReference type="InterPro" id="IPR040074">
    <property type="entry name" value="BssD/PflA/YjjW"/>
</dbReference>
<gene>
    <name evidence="12" type="ORF">KGMB01110_21510</name>
</gene>
<evidence type="ECO:0000256" key="9">
    <source>
        <dbReference type="ARBA" id="ARBA00047365"/>
    </source>
</evidence>
<keyword evidence="13" id="KW-1185">Reference proteome</keyword>
<dbReference type="InterPro" id="IPR012839">
    <property type="entry name" value="Organic_radical_activase"/>
</dbReference>
<keyword evidence="6" id="KW-0560">Oxidoreductase</keyword>
<dbReference type="Pfam" id="PF13353">
    <property type="entry name" value="Fer4_12"/>
    <property type="match status" value="1"/>
</dbReference>
<accession>A0A391P2I0</accession>
<dbReference type="CDD" id="cd01335">
    <property type="entry name" value="Radical_SAM"/>
    <property type="match status" value="1"/>
</dbReference>
<dbReference type="Gene3D" id="3.20.20.70">
    <property type="entry name" value="Aldolase class I"/>
    <property type="match status" value="1"/>
</dbReference>
<protein>
    <submittedName>
        <fullName evidence="12">Glycyl-radical enzyme activating protein</fullName>
    </submittedName>
</protein>
<dbReference type="PANTHER" id="PTHR30352">
    <property type="entry name" value="PYRUVATE FORMATE-LYASE-ACTIVATING ENZYME"/>
    <property type="match status" value="1"/>
</dbReference>
<evidence type="ECO:0000256" key="2">
    <source>
        <dbReference type="ARBA" id="ARBA00009777"/>
    </source>
</evidence>
<evidence type="ECO:0000256" key="6">
    <source>
        <dbReference type="ARBA" id="ARBA00023002"/>
    </source>
</evidence>
<feature type="domain" description="4Fe-4S ferredoxin-type" evidence="10">
    <location>
        <begin position="76"/>
        <end position="105"/>
    </location>
</feature>
<dbReference type="PROSITE" id="PS00198">
    <property type="entry name" value="4FE4S_FER_1"/>
    <property type="match status" value="1"/>
</dbReference>
<dbReference type="Proteomes" id="UP000265643">
    <property type="component" value="Unassembled WGS sequence"/>
</dbReference>
<dbReference type="PROSITE" id="PS01087">
    <property type="entry name" value="RADICAL_ACTIVATING"/>
    <property type="match status" value="1"/>
</dbReference>
<keyword evidence="5" id="KW-0479">Metal-binding</keyword>
<keyword evidence="8" id="KW-0411">Iron-sulfur</keyword>
<dbReference type="GO" id="GO:0051539">
    <property type="term" value="F:4 iron, 4 sulfur cluster binding"/>
    <property type="evidence" value="ECO:0007669"/>
    <property type="project" value="UniProtKB-KW"/>
</dbReference>
<keyword evidence="4" id="KW-0949">S-adenosyl-L-methionine</keyword>
<dbReference type="SFLD" id="SFLDG01066">
    <property type="entry name" value="organic_radical-activating_enz"/>
    <property type="match status" value="1"/>
</dbReference>
<feature type="domain" description="Radical SAM core" evidence="11">
    <location>
        <begin position="15"/>
        <end position="296"/>
    </location>
</feature>
<evidence type="ECO:0000259" key="11">
    <source>
        <dbReference type="PROSITE" id="PS51918"/>
    </source>
</evidence>
<dbReference type="PANTHER" id="PTHR30352:SF4">
    <property type="entry name" value="PYRUVATE FORMATE-LYASE 2-ACTIVATING ENZYME"/>
    <property type="match status" value="1"/>
</dbReference>
<dbReference type="SUPFAM" id="SSF102114">
    <property type="entry name" value="Radical SAM enzymes"/>
    <property type="match status" value="1"/>
</dbReference>
<evidence type="ECO:0000259" key="10">
    <source>
        <dbReference type="PROSITE" id="PS51379"/>
    </source>
</evidence>
<dbReference type="InterPro" id="IPR017900">
    <property type="entry name" value="4Fe4S_Fe_S_CS"/>
</dbReference>
<dbReference type="PROSITE" id="PS51379">
    <property type="entry name" value="4FE4S_FER_2"/>
    <property type="match status" value="2"/>
</dbReference>
<dbReference type="CDD" id="cd04410">
    <property type="entry name" value="DMSOR_beta-like"/>
    <property type="match status" value="1"/>
</dbReference>
<keyword evidence="3" id="KW-0004">4Fe-4S</keyword>
<keyword evidence="7" id="KW-0408">Iron</keyword>
<evidence type="ECO:0000313" key="12">
    <source>
        <dbReference type="EMBL" id="GCA67715.1"/>
    </source>
</evidence>
<evidence type="ECO:0000256" key="3">
    <source>
        <dbReference type="ARBA" id="ARBA00022485"/>
    </source>
</evidence>
<organism evidence="12 13">
    <name type="scientific">Mediterraneibacter butyricigenes</name>
    <dbReference type="NCBI Taxonomy" id="2316025"/>
    <lineage>
        <taxon>Bacteria</taxon>
        <taxon>Bacillati</taxon>
        <taxon>Bacillota</taxon>
        <taxon>Clostridia</taxon>
        <taxon>Lachnospirales</taxon>
        <taxon>Lachnospiraceae</taxon>
        <taxon>Mediterraneibacter</taxon>
    </lineage>
</organism>
<evidence type="ECO:0000256" key="8">
    <source>
        <dbReference type="ARBA" id="ARBA00023014"/>
    </source>
</evidence>
<dbReference type="NCBIfam" id="TIGR02494">
    <property type="entry name" value="PFLE_PFLC"/>
    <property type="match status" value="1"/>
</dbReference>
<dbReference type="InterPro" id="IPR013785">
    <property type="entry name" value="Aldolase_TIM"/>
</dbReference>
<comment type="cofactor">
    <cofactor evidence="1">
        <name>[4Fe-4S] cluster</name>
        <dbReference type="ChEBI" id="CHEBI:49883"/>
    </cofactor>
</comment>
<dbReference type="EMBL" id="BHGK01000001">
    <property type="protein sequence ID" value="GCA67715.1"/>
    <property type="molecule type" value="Genomic_DNA"/>
</dbReference>
<evidence type="ECO:0000256" key="4">
    <source>
        <dbReference type="ARBA" id="ARBA00022691"/>
    </source>
</evidence>
<dbReference type="InterPro" id="IPR001989">
    <property type="entry name" value="Radical_activat_CS"/>
</dbReference>
<evidence type="ECO:0000256" key="5">
    <source>
        <dbReference type="ARBA" id="ARBA00022723"/>
    </source>
</evidence>
<dbReference type="AlphaFoldDB" id="A0A391P2I0"/>
<reference evidence="13" key="1">
    <citation type="submission" date="2018-09" db="EMBL/GenBank/DDBJ databases">
        <title>Draft Genome Sequence of Mediterraneibacter sp. KCTC 15684.</title>
        <authorList>
            <person name="Kim J.S."/>
            <person name="Han K.I."/>
            <person name="Suh M.K."/>
            <person name="Lee K.C."/>
            <person name="Eom M.K."/>
            <person name="Lee J.H."/>
            <person name="Park S.H."/>
            <person name="Kang S.W."/>
            <person name="Park J.E."/>
            <person name="Oh B.S."/>
            <person name="Yu S.Y."/>
            <person name="Choi S.H."/>
            <person name="Lee D.H."/>
            <person name="Yoon H."/>
            <person name="Kim B."/>
            <person name="Yang S.J."/>
            <person name="Lee J.S."/>
        </authorList>
    </citation>
    <scope>NUCLEOTIDE SEQUENCE [LARGE SCALE GENOMIC DNA]</scope>
    <source>
        <strain evidence="13">KCTC 15684</strain>
    </source>
</reference>
<comment type="catalytic activity">
    <reaction evidence="9">
        <text>glycyl-[protein] + reduced [flavodoxin] + S-adenosyl-L-methionine = glycin-2-yl radical-[protein] + semiquinone [flavodoxin] + 5'-deoxyadenosine + L-methionine + H(+)</text>
        <dbReference type="Rhea" id="RHEA:61976"/>
        <dbReference type="Rhea" id="RHEA-COMP:10622"/>
        <dbReference type="Rhea" id="RHEA-COMP:14480"/>
        <dbReference type="Rhea" id="RHEA-COMP:15993"/>
        <dbReference type="Rhea" id="RHEA-COMP:15994"/>
        <dbReference type="ChEBI" id="CHEBI:15378"/>
        <dbReference type="ChEBI" id="CHEBI:17319"/>
        <dbReference type="ChEBI" id="CHEBI:29947"/>
        <dbReference type="ChEBI" id="CHEBI:32722"/>
        <dbReference type="ChEBI" id="CHEBI:57618"/>
        <dbReference type="ChEBI" id="CHEBI:57844"/>
        <dbReference type="ChEBI" id="CHEBI:59789"/>
        <dbReference type="ChEBI" id="CHEBI:140311"/>
    </reaction>
</comment>
<evidence type="ECO:0000256" key="1">
    <source>
        <dbReference type="ARBA" id="ARBA00001966"/>
    </source>
</evidence>
<evidence type="ECO:0000256" key="7">
    <source>
        <dbReference type="ARBA" id="ARBA00023004"/>
    </source>
</evidence>
<dbReference type="SUPFAM" id="SSF54862">
    <property type="entry name" value="4Fe-4S ferredoxins"/>
    <property type="match status" value="1"/>
</dbReference>
<dbReference type="GO" id="GO:0046872">
    <property type="term" value="F:metal ion binding"/>
    <property type="evidence" value="ECO:0007669"/>
    <property type="project" value="UniProtKB-KW"/>
</dbReference>
<dbReference type="RefSeq" id="WP_119298364.1">
    <property type="nucleotide sequence ID" value="NZ_BHGK01000001.1"/>
</dbReference>
<proteinExistence type="inferred from homology"/>
<feature type="domain" description="4Fe-4S ferredoxin-type" evidence="10">
    <location>
        <begin position="46"/>
        <end position="75"/>
    </location>
</feature>
<dbReference type="SFLD" id="SFLDG01118">
    <property type="entry name" value="activating_enzymes__group_2"/>
    <property type="match status" value="1"/>
</dbReference>
<dbReference type="GO" id="GO:0016491">
    <property type="term" value="F:oxidoreductase activity"/>
    <property type="evidence" value="ECO:0007669"/>
    <property type="project" value="UniProtKB-KW"/>
</dbReference>
<comment type="caution">
    <text evidence="12">The sequence shown here is derived from an EMBL/GenBank/DDBJ whole genome shotgun (WGS) entry which is preliminary data.</text>
</comment>
<dbReference type="InterPro" id="IPR017896">
    <property type="entry name" value="4Fe4S_Fe-S-bd"/>
</dbReference>
<dbReference type="InterPro" id="IPR058240">
    <property type="entry name" value="rSAM_sf"/>
</dbReference>
<dbReference type="InterPro" id="IPR007197">
    <property type="entry name" value="rSAM"/>
</dbReference>
<name>A0A391P2I0_9FIRM</name>
<dbReference type="PROSITE" id="PS51918">
    <property type="entry name" value="RADICAL_SAM"/>
    <property type="match status" value="1"/>
</dbReference>
<evidence type="ECO:0000313" key="13">
    <source>
        <dbReference type="Proteomes" id="UP000265643"/>
    </source>
</evidence>